<dbReference type="SUPFAM" id="SSF48403">
    <property type="entry name" value="Ankyrin repeat"/>
    <property type="match status" value="1"/>
</dbReference>
<evidence type="ECO:0000256" key="1">
    <source>
        <dbReference type="SAM" id="MobiDB-lite"/>
    </source>
</evidence>
<feature type="compositionally biased region" description="Basic and acidic residues" evidence="1">
    <location>
        <begin position="175"/>
        <end position="193"/>
    </location>
</feature>
<organism evidence="2 3">
    <name type="scientific">Trichogramma kaykai</name>
    <dbReference type="NCBI Taxonomy" id="54128"/>
    <lineage>
        <taxon>Eukaryota</taxon>
        <taxon>Metazoa</taxon>
        <taxon>Ecdysozoa</taxon>
        <taxon>Arthropoda</taxon>
        <taxon>Hexapoda</taxon>
        <taxon>Insecta</taxon>
        <taxon>Pterygota</taxon>
        <taxon>Neoptera</taxon>
        <taxon>Endopterygota</taxon>
        <taxon>Hymenoptera</taxon>
        <taxon>Apocrita</taxon>
        <taxon>Proctotrupomorpha</taxon>
        <taxon>Chalcidoidea</taxon>
        <taxon>Trichogrammatidae</taxon>
        <taxon>Trichogramma</taxon>
    </lineage>
</organism>
<keyword evidence="3" id="KW-1185">Reference proteome</keyword>
<dbReference type="Gene3D" id="1.25.40.20">
    <property type="entry name" value="Ankyrin repeat-containing domain"/>
    <property type="match status" value="1"/>
</dbReference>
<feature type="region of interest" description="Disordered" evidence="1">
    <location>
        <begin position="174"/>
        <end position="193"/>
    </location>
</feature>
<evidence type="ECO:0000313" key="2">
    <source>
        <dbReference type="EMBL" id="KAL3386510.1"/>
    </source>
</evidence>
<sequence length="193" mass="22092">MNSCTRRSHVDFVKMMFELSNTKYPPGLVSLLLKSAVSNGLVNVTKLLLRRCADPNFNIRLLKCAYDNWLEKSKTVRIFTKFDDELSEIIPELLVRRQREILHSVLMGHYDENYTKDLVESLLRSRGTSPNSVNAQGKIVLHFVCQRDNKDDYDLVEAFFKACDGIAQVNSAARSAHDRNSRERGIRAGLERS</sequence>
<evidence type="ECO:0000313" key="3">
    <source>
        <dbReference type="Proteomes" id="UP001627154"/>
    </source>
</evidence>
<dbReference type="InterPro" id="IPR036770">
    <property type="entry name" value="Ankyrin_rpt-contain_sf"/>
</dbReference>
<accession>A0ABD2W0F1</accession>
<reference evidence="2 3" key="1">
    <citation type="journal article" date="2024" name="bioRxiv">
        <title>A reference genome for Trichogramma kaykai: A tiny desert-dwelling parasitoid wasp with competing sex-ratio distorters.</title>
        <authorList>
            <person name="Culotta J."/>
            <person name="Lindsey A.R."/>
        </authorList>
    </citation>
    <scope>NUCLEOTIDE SEQUENCE [LARGE SCALE GENOMIC DNA]</scope>
    <source>
        <strain evidence="2 3">KSX58</strain>
    </source>
</reference>
<name>A0ABD2W0F1_9HYME</name>
<dbReference type="EMBL" id="JBJJXI010000146">
    <property type="protein sequence ID" value="KAL3386510.1"/>
    <property type="molecule type" value="Genomic_DNA"/>
</dbReference>
<proteinExistence type="predicted"/>
<comment type="caution">
    <text evidence="2">The sequence shown here is derived from an EMBL/GenBank/DDBJ whole genome shotgun (WGS) entry which is preliminary data.</text>
</comment>
<protein>
    <submittedName>
        <fullName evidence="2">Uncharacterized protein</fullName>
    </submittedName>
</protein>
<gene>
    <name evidence="2" type="ORF">TKK_018013</name>
</gene>
<dbReference type="AlphaFoldDB" id="A0ABD2W0F1"/>
<dbReference type="Proteomes" id="UP001627154">
    <property type="component" value="Unassembled WGS sequence"/>
</dbReference>